<dbReference type="InterPro" id="IPR006121">
    <property type="entry name" value="HMA_dom"/>
</dbReference>
<protein>
    <submittedName>
        <fullName evidence="2">Copper chaperone/Cu+-exporting ATPase</fullName>
        <ecNumber evidence="2">3.6.3.54</ecNumber>
    </submittedName>
</protein>
<dbReference type="GO" id="GO:0016787">
    <property type="term" value="F:hydrolase activity"/>
    <property type="evidence" value="ECO:0007669"/>
    <property type="project" value="UniProtKB-KW"/>
</dbReference>
<evidence type="ECO:0000259" key="1">
    <source>
        <dbReference type="PROSITE" id="PS50846"/>
    </source>
</evidence>
<comment type="caution">
    <text evidence="2">The sequence shown here is derived from an EMBL/GenBank/DDBJ whole genome shotgun (WGS) entry which is preliminary data.</text>
</comment>
<dbReference type="SUPFAM" id="SSF55008">
    <property type="entry name" value="HMA, heavy metal-associated domain"/>
    <property type="match status" value="1"/>
</dbReference>
<evidence type="ECO:0000313" key="2">
    <source>
        <dbReference type="EMBL" id="OBV38588.1"/>
    </source>
</evidence>
<dbReference type="EMBL" id="LOCQ01000057">
    <property type="protein sequence ID" value="OBV38588.1"/>
    <property type="molecule type" value="Genomic_DNA"/>
</dbReference>
<reference evidence="2 3" key="1">
    <citation type="submission" date="2016-04" db="EMBL/GenBank/DDBJ databases">
        <title>Draft genome sequence of Janthinobacterium psychrotolerans sp. nov., isolated from freshwater sediments in Denmark.</title>
        <authorList>
            <person name="Gong X."/>
            <person name="Skrivergaard S."/>
            <person name="Korsgaard B.S."/>
            <person name="Schreiber L."/>
            <person name="Marshall I.P."/>
            <person name="Finster K."/>
            <person name="Schramm A."/>
        </authorList>
    </citation>
    <scope>NUCLEOTIDE SEQUENCE [LARGE SCALE GENOMIC DNA]</scope>
    <source>
        <strain evidence="2 3">S3-2</strain>
    </source>
</reference>
<dbReference type="InterPro" id="IPR036163">
    <property type="entry name" value="HMA_dom_sf"/>
</dbReference>
<dbReference type="CDD" id="cd00371">
    <property type="entry name" value="HMA"/>
    <property type="match status" value="1"/>
</dbReference>
<dbReference type="EC" id="3.6.3.54" evidence="2"/>
<proteinExistence type="predicted"/>
<keyword evidence="3" id="KW-1185">Reference proteome</keyword>
<accession>A0A1A7C2P6</accession>
<dbReference type="Gene3D" id="3.30.70.100">
    <property type="match status" value="1"/>
</dbReference>
<keyword evidence="2" id="KW-0378">Hydrolase</keyword>
<feature type="domain" description="HMA" evidence="1">
    <location>
        <begin position="2"/>
        <end position="72"/>
    </location>
</feature>
<dbReference type="Proteomes" id="UP000092713">
    <property type="component" value="Unassembled WGS sequence"/>
</dbReference>
<dbReference type="RefSeq" id="WP_171898966.1">
    <property type="nucleotide sequence ID" value="NZ_LOCQ01000057.1"/>
</dbReference>
<organism evidence="2 3">
    <name type="scientific">Janthinobacterium psychrotolerans</name>
    <dbReference type="NCBI Taxonomy" id="1747903"/>
    <lineage>
        <taxon>Bacteria</taxon>
        <taxon>Pseudomonadati</taxon>
        <taxon>Pseudomonadota</taxon>
        <taxon>Betaproteobacteria</taxon>
        <taxon>Burkholderiales</taxon>
        <taxon>Oxalobacteraceae</taxon>
        <taxon>Janthinobacterium</taxon>
    </lineage>
</organism>
<sequence length="95" mass="10128">MQTARLSITGMDHEGCADVLTEVLERVRGVATVCVSLARNDATVQFDETVAPRERLLDAVIDAVNRAGFIGELELAQAPAASSATRHTMAPHLAQ</sequence>
<gene>
    <name evidence="2" type="ORF">ASR47_1006188</name>
</gene>
<dbReference type="PROSITE" id="PS50846">
    <property type="entry name" value="HMA_2"/>
    <property type="match status" value="1"/>
</dbReference>
<dbReference type="AlphaFoldDB" id="A0A1A7C2P6"/>
<dbReference type="GO" id="GO:0046872">
    <property type="term" value="F:metal ion binding"/>
    <property type="evidence" value="ECO:0007669"/>
    <property type="project" value="InterPro"/>
</dbReference>
<evidence type="ECO:0000313" key="3">
    <source>
        <dbReference type="Proteomes" id="UP000092713"/>
    </source>
</evidence>
<dbReference type="STRING" id="1747903.ASR47_1006188"/>
<dbReference type="Pfam" id="PF00403">
    <property type="entry name" value="HMA"/>
    <property type="match status" value="1"/>
</dbReference>
<name>A0A1A7C2P6_9BURK</name>